<evidence type="ECO:0000256" key="8">
    <source>
        <dbReference type="ARBA" id="ARBA00023136"/>
    </source>
</evidence>
<dbReference type="GO" id="GO:0046354">
    <property type="term" value="P:mannan biosynthetic process"/>
    <property type="evidence" value="ECO:0007669"/>
    <property type="project" value="TreeGrafter"/>
</dbReference>
<evidence type="ECO:0000256" key="9">
    <source>
        <dbReference type="SAM" id="MobiDB-lite"/>
    </source>
</evidence>
<comment type="similarity">
    <text evidence="2">Belongs to the MNN1/MNT family.</text>
</comment>
<evidence type="ECO:0000256" key="6">
    <source>
        <dbReference type="ARBA" id="ARBA00022989"/>
    </source>
</evidence>
<dbReference type="PANTHER" id="PTHR31646:SF1">
    <property type="entry name" value="ALPHA-1,2-MANNOSYLTRANSFERASE MNN2"/>
    <property type="match status" value="1"/>
</dbReference>
<dbReference type="InterPro" id="IPR029044">
    <property type="entry name" value="Nucleotide-diphossugar_trans"/>
</dbReference>
<keyword evidence="3" id="KW-0808">Transferase</keyword>
<keyword evidence="7" id="KW-0333">Golgi apparatus</keyword>
<dbReference type="PANTHER" id="PTHR31646">
    <property type="entry name" value="ALPHA-1,2-MANNOSYLTRANSFERASE MNN2"/>
    <property type="match status" value="1"/>
</dbReference>
<dbReference type="GO" id="GO:0000026">
    <property type="term" value="F:alpha-1,2-mannosyltransferase activity"/>
    <property type="evidence" value="ECO:0007669"/>
    <property type="project" value="TreeGrafter"/>
</dbReference>
<keyword evidence="4" id="KW-0812">Transmembrane</keyword>
<evidence type="ECO:0000256" key="1">
    <source>
        <dbReference type="ARBA" id="ARBA00004323"/>
    </source>
</evidence>
<dbReference type="OrthoDB" id="430354at2759"/>
<keyword evidence="5" id="KW-0735">Signal-anchor</keyword>
<feature type="compositionally biased region" description="Polar residues" evidence="9">
    <location>
        <begin position="37"/>
        <end position="55"/>
    </location>
</feature>
<dbReference type="SUPFAM" id="SSF53448">
    <property type="entry name" value="Nucleotide-diphospho-sugar transferases"/>
    <property type="match status" value="1"/>
</dbReference>
<protein>
    <recommendedName>
        <fullName evidence="12">Alpha-1,2-mannosyltransferase</fullName>
    </recommendedName>
</protein>
<evidence type="ECO:0000256" key="5">
    <source>
        <dbReference type="ARBA" id="ARBA00022968"/>
    </source>
</evidence>
<comment type="caution">
    <text evidence="10">The sequence shown here is derived from an EMBL/GenBank/DDBJ whole genome shotgun (WGS) entry which is preliminary data.</text>
</comment>
<name>A0A8H3TYE3_9TREE</name>
<feature type="compositionally biased region" description="Polar residues" evidence="9">
    <location>
        <begin position="8"/>
        <end position="25"/>
    </location>
</feature>
<sequence>MRRGSHPSPRTSTSEWVPLTASSSVMPMVAGSDAHQHQQLQDQFDKPGTSTTPVPQEQVPEIGQAERVEMADESRWRAGEGNFRGTSTSPPVAAAYPYAAGGSTSYDPSPMKRFLRSKPARNTALVAFVLIILASLLHATQPEIVDHGYRVLSNAVYRNMGWKEKQEMVSLDARLRNLLDRPALDQWQYETLCRHGCPFYTYSRNTYFYHDGKESQWEAIKKDDVRRYRNAMISHLKDVEASGDHLVWTPDYLKDRGGSVKRGIILTGGEGSTLKRMQIQLDMLRNVLNCKLPIELYHFPDEMQDPETRKFFTDNFDVKLISYEGKRPDGKSWHIKNAAFITSDFTEFVYMDSDNIPLIDPATHFDSVEYKESGSVFWPDLYKDHPDNAIWRILGRPCSDEHWPAETGQVVFDKRGNDGLNLAVLHLANHMITHQEMYGDLGYGDKDLFRYSFYALGLPYQQAPKIFATTGGFQTQNGDDSDEFCGHSMIQWGTTPWSKRHDAAFHPEPAFLHTILAKHRRGLQPDKLFSHLMRPRIDNISEPTLVRTPYEFTGDCFKIFLKGTDGLPESENSMRDGQGVLTESVESVMGGLDNPVYVALRDLAQTFVDINKEH</sequence>
<evidence type="ECO:0000313" key="10">
    <source>
        <dbReference type="EMBL" id="GHJ89181.1"/>
    </source>
</evidence>
<dbReference type="Pfam" id="PF11051">
    <property type="entry name" value="Mannosyl_trans3"/>
    <property type="match status" value="2"/>
</dbReference>
<evidence type="ECO:0000313" key="11">
    <source>
        <dbReference type="Proteomes" id="UP000620104"/>
    </source>
</evidence>
<dbReference type="Proteomes" id="UP000620104">
    <property type="component" value="Unassembled WGS sequence"/>
</dbReference>
<reference evidence="10" key="1">
    <citation type="submission" date="2020-07" db="EMBL/GenBank/DDBJ databases">
        <title>Draft Genome Sequence of a Deep-Sea Yeast, Naganishia (Cryptococcus) liquefaciens strain N6.</title>
        <authorList>
            <person name="Han Y.W."/>
            <person name="Kajitani R."/>
            <person name="Morimoto H."/>
            <person name="Parhat M."/>
            <person name="Tsubouchi H."/>
            <person name="Bakenova O."/>
            <person name="Ogata M."/>
            <person name="Argunhan B."/>
            <person name="Aoki R."/>
            <person name="Kajiwara S."/>
            <person name="Itoh T."/>
            <person name="Iwasaki H."/>
        </authorList>
    </citation>
    <scope>NUCLEOTIDE SEQUENCE</scope>
    <source>
        <strain evidence="10">N6</strain>
    </source>
</reference>
<keyword evidence="8" id="KW-0472">Membrane</keyword>
<evidence type="ECO:0000256" key="4">
    <source>
        <dbReference type="ARBA" id="ARBA00022692"/>
    </source>
</evidence>
<evidence type="ECO:0000256" key="3">
    <source>
        <dbReference type="ARBA" id="ARBA00022679"/>
    </source>
</evidence>
<organism evidence="10 11">
    <name type="scientific">Naganishia liquefaciens</name>
    <dbReference type="NCBI Taxonomy" id="104408"/>
    <lineage>
        <taxon>Eukaryota</taxon>
        <taxon>Fungi</taxon>
        <taxon>Dikarya</taxon>
        <taxon>Basidiomycota</taxon>
        <taxon>Agaricomycotina</taxon>
        <taxon>Tremellomycetes</taxon>
        <taxon>Filobasidiales</taxon>
        <taxon>Filobasidiaceae</taxon>
        <taxon>Naganishia</taxon>
    </lineage>
</organism>
<keyword evidence="11" id="KW-1185">Reference proteome</keyword>
<evidence type="ECO:0000256" key="7">
    <source>
        <dbReference type="ARBA" id="ARBA00023034"/>
    </source>
</evidence>
<keyword evidence="6" id="KW-1133">Transmembrane helix</keyword>
<proteinExistence type="inferred from homology"/>
<evidence type="ECO:0000256" key="2">
    <source>
        <dbReference type="ARBA" id="ARBA00009105"/>
    </source>
</evidence>
<feature type="region of interest" description="Disordered" evidence="9">
    <location>
        <begin position="1"/>
        <end position="56"/>
    </location>
</feature>
<dbReference type="InterPro" id="IPR022751">
    <property type="entry name" value="Alpha_mannosyltransferase"/>
</dbReference>
<gene>
    <name evidence="10" type="ORF">NliqN6_5583</name>
</gene>
<dbReference type="GO" id="GO:0000139">
    <property type="term" value="C:Golgi membrane"/>
    <property type="evidence" value="ECO:0007669"/>
    <property type="project" value="UniProtKB-SubCell"/>
</dbReference>
<dbReference type="EMBL" id="BLZA01000040">
    <property type="protein sequence ID" value="GHJ89181.1"/>
    <property type="molecule type" value="Genomic_DNA"/>
</dbReference>
<comment type="subcellular location">
    <subcellularLocation>
        <location evidence="1">Golgi apparatus membrane</location>
        <topology evidence="1">Single-pass type II membrane protein</topology>
    </subcellularLocation>
</comment>
<accession>A0A8H3TYE3</accession>
<dbReference type="AlphaFoldDB" id="A0A8H3TYE3"/>
<evidence type="ECO:0008006" key="12">
    <source>
        <dbReference type="Google" id="ProtNLM"/>
    </source>
</evidence>